<gene>
    <name evidence="7" type="ORF">NQ314_006086</name>
</gene>
<evidence type="ECO:0000256" key="5">
    <source>
        <dbReference type="PROSITE-ProRule" id="PRU00042"/>
    </source>
</evidence>
<evidence type="ECO:0000256" key="2">
    <source>
        <dbReference type="ARBA" id="ARBA00022737"/>
    </source>
</evidence>
<dbReference type="PROSITE" id="PS50157">
    <property type="entry name" value="ZINC_FINGER_C2H2_2"/>
    <property type="match status" value="2"/>
</dbReference>
<dbReference type="GO" id="GO:0008270">
    <property type="term" value="F:zinc ion binding"/>
    <property type="evidence" value="ECO:0007669"/>
    <property type="project" value="UniProtKB-KW"/>
</dbReference>
<evidence type="ECO:0000256" key="3">
    <source>
        <dbReference type="ARBA" id="ARBA00022771"/>
    </source>
</evidence>
<reference evidence="7" key="1">
    <citation type="journal article" date="2023" name="Insect Mol. Biol.">
        <title>Genome sequencing provides insights into the evolution of gene families encoding plant cell wall-degrading enzymes in longhorned beetles.</title>
        <authorList>
            <person name="Shin N.R."/>
            <person name="Okamura Y."/>
            <person name="Kirsch R."/>
            <person name="Pauchet Y."/>
        </authorList>
    </citation>
    <scope>NUCLEOTIDE SEQUENCE</scope>
    <source>
        <strain evidence="7">RBIC_L_NR</strain>
    </source>
</reference>
<feature type="domain" description="C2H2-type" evidence="6">
    <location>
        <begin position="24"/>
        <end position="51"/>
    </location>
</feature>
<keyword evidence="4" id="KW-0862">Zinc</keyword>
<evidence type="ECO:0000313" key="8">
    <source>
        <dbReference type="Proteomes" id="UP001162156"/>
    </source>
</evidence>
<evidence type="ECO:0000256" key="4">
    <source>
        <dbReference type="ARBA" id="ARBA00022833"/>
    </source>
</evidence>
<dbReference type="PANTHER" id="PTHR23235">
    <property type="entry name" value="KRUEPPEL-LIKE TRANSCRIPTION FACTOR"/>
    <property type="match status" value="1"/>
</dbReference>
<dbReference type="Proteomes" id="UP001162156">
    <property type="component" value="Unassembled WGS sequence"/>
</dbReference>
<evidence type="ECO:0000259" key="6">
    <source>
        <dbReference type="PROSITE" id="PS50157"/>
    </source>
</evidence>
<dbReference type="Gene3D" id="3.30.160.60">
    <property type="entry name" value="Classic Zinc Finger"/>
    <property type="match status" value="2"/>
</dbReference>
<dbReference type="EMBL" id="JANEYF010001643">
    <property type="protein sequence ID" value="KAJ8960367.1"/>
    <property type="molecule type" value="Genomic_DNA"/>
</dbReference>
<dbReference type="SUPFAM" id="SSF57667">
    <property type="entry name" value="beta-beta-alpha zinc fingers"/>
    <property type="match status" value="1"/>
</dbReference>
<keyword evidence="2" id="KW-0677">Repeat</keyword>
<dbReference type="InterPro" id="IPR036236">
    <property type="entry name" value="Znf_C2H2_sf"/>
</dbReference>
<dbReference type="InterPro" id="IPR013087">
    <property type="entry name" value="Znf_C2H2_type"/>
</dbReference>
<dbReference type="PANTHER" id="PTHR23235:SF120">
    <property type="entry name" value="KRUPPEL-LIKE FACTOR 15"/>
    <property type="match status" value="1"/>
</dbReference>
<dbReference type="Pfam" id="PF00096">
    <property type="entry name" value="zf-C2H2"/>
    <property type="match status" value="1"/>
</dbReference>
<keyword evidence="1" id="KW-0479">Metal-binding</keyword>
<dbReference type="GO" id="GO:0000978">
    <property type="term" value="F:RNA polymerase II cis-regulatory region sequence-specific DNA binding"/>
    <property type="evidence" value="ECO:0007669"/>
    <property type="project" value="TreeGrafter"/>
</dbReference>
<dbReference type="FunFam" id="3.30.160.60:FF:001270">
    <property type="entry name" value="zinc finger protein 583 isoform X1"/>
    <property type="match status" value="1"/>
</dbReference>
<evidence type="ECO:0000256" key="1">
    <source>
        <dbReference type="ARBA" id="ARBA00022723"/>
    </source>
</evidence>
<protein>
    <recommendedName>
        <fullName evidence="6">C2H2-type domain-containing protein</fullName>
    </recommendedName>
</protein>
<feature type="domain" description="C2H2-type" evidence="6">
    <location>
        <begin position="5"/>
        <end position="23"/>
    </location>
</feature>
<dbReference type="PROSITE" id="PS00028">
    <property type="entry name" value="ZINC_FINGER_C2H2_1"/>
    <property type="match status" value="1"/>
</dbReference>
<keyword evidence="8" id="KW-1185">Reference proteome</keyword>
<name>A0AAV8ZAJ2_9CUCU</name>
<sequence>MLIKFAGSSSLKVHMRAHSGEKPFVCKLCNKSFTQSSTLHQHLTTHTIEVKTADLSKIETVQVTELM</sequence>
<dbReference type="AlphaFoldDB" id="A0AAV8ZAJ2"/>
<proteinExistence type="predicted"/>
<organism evidence="7 8">
    <name type="scientific">Rhamnusium bicolor</name>
    <dbReference type="NCBI Taxonomy" id="1586634"/>
    <lineage>
        <taxon>Eukaryota</taxon>
        <taxon>Metazoa</taxon>
        <taxon>Ecdysozoa</taxon>
        <taxon>Arthropoda</taxon>
        <taxon>Hexapoda</taxon>
        <taxon>Insecta</taxon>
        <taxon>Pterygota</taxon>
        <taxon>Neoptera</taxon>
        <taxon>Endopterygota</taxon>
        <taxon>Coleoptera</taxon>
        <taxon>Polyphaga</taxon>
        <taxon>Cucujiformia</taxon>
        <taxon>Chrysomeloidea</taxon>
        <taxon>Cerambycidae</taxon>
        <taxon>Lepturinae</taxon>
        <taxon>Rhagiini</taxon>
        <taxon>Rhamnusium</taxon>
    </lineage>
</organism>
<keyword evidence="3 5" id="KW-0863">Zinc-finger</keyword>
<evidence type="ECO:0000313" key="7">
    <source>
        <dbReference type="EMBL" id="KAJ8960367.1"/>
    </source>
</evidence>
<dbReference type="GO" id="GO:0000981">
    <property type="term" value="F:DNA-binding transcription factor activity, RNA polymerase II-specific"/>
    <property type="evidence" value="ECO:0007669"/>
    <property type="project" value="TreeGrafter"/>
</dbReference>
<accession>A0AAV8ZAJ2</accession>
<comment type="caution">
    <text evidence="7">The sequence shown here is derived from an EMBL/GenBank/DDBJ whole genome shotgun (WGS) entry which is preliminary data.</text>
</comment>